<dbReference type="SUPFAM" id="SSF54211">
    <property type="entry name" value="Ribosomal protein S5 domain 2-like"/>
    <property type="match status" value="1"/>
</dbReference>
<gene>
    <name evidence="3" type="primary">YPOL</name>
    <name evidence="3" type="ORF">CK203_000538</name>
</gene>
<sequence length="341" mass="35653">MPVITSLLQPNCCNSNKLLHHRLICWCNKAMSSSSNNQPGAFTTIRETVTFKQEIKKSKFTAIAGHIPDQQYANSFLSQVKDPKATHNCWAYKVGDQYRSTDDGEPSGTAGKPIQAAIEASGLDRVMVVVIRHFGGIELGTGGLVRAYGRTAAECLKNAPTCFVKSKVPMAVEVPFELLGILYHQLQSFKVEDIKQDYETGKEGTTMVTFKVDFDQAKSLEDAGVSRLLNTSFTKQSPSTKVSRATQGLVVDGGGERKGTVGIVVGMVGNEGIVVGMVGSGGSASCGIVGMVGNVGFGRDGSGGNVGFGRVGTLGNVGNGVVGSVGIAGKGGNVGLGRDGI</sequence>
<name>A0A438KRT5_VITVI</name>
<dbReference type="Proteomes" id="UP000288805">
    <property type="component" value="Unassembled WGS sequence"/>
</dbReference>
<dbReference type="InterPro" id="IPR001498">
    <property type="entry name" value="Impact_N"/>
</dbReference>
<dbReference type="Gene3D" id="3.30.230.30">
    <property type="entry name" value="Impact, N-terminal domain"/>
    <property type="match status" value="1"/>
</dbReference>
<proteinExistence type="inferred from homology"/>
<dbReference type="InterPro" id="IPR036956">
    <property type="entry name" value="Impact_N_sf"/>
</dbReference>
<protein>
    <submittedName>
        <fullName evidence="3">IMPACT family member in pol 5'region</fullName>
    </submittedName>
</protein>
<dbReference type="AlphaFoldDB" id="A0A438KRT5"/>
<reference evidence="3 4" key="1">
    <citation type="journal article" date="2018" name="PLoS Genet.">
        <title>Population sequencing reveals clonal diversity and ancestral inbreeding in the grapevine cultivar Chardonnay.</title>
        <authorList>
            <person name="Roach M.J."/>
            <person name="Johnson D.L."/>
            <person name="Bohlmann J."/>
            <person name="van Vuuren H.J."/>
            <person name="Jones S.J."/>
            <person name="Pretorius I.S."/>
            <person name="Schmidt S.A."/>
            <person name="Borneman A.R."/>
        </authorList>
    </citation>
    <scope>NUCLEOTIDE SEQUENCE [LARGE SCALE GENOMIC DNA]</scope>
    <source>
        <strain evidence="4">cv. Chardonnay</strain>
        <tissue evidence="3">Leaf</tissue>
    </source>
</reference>
<dbReference type="PANTHER" id="PTHR16301">
    <property type="entry name" value="IMPACT-RELATED"/>
    <property type="match status" value="1"/>
</dbReference>
<dbReference type="InterPro" id="IPR023582">
    <property type="entry name" value="Impact"/>
</dbReference>
<evidence type="ECO:0000313" key="3">
    <source>
        <dbReference type="EMBL" id="RVX23886.1"/>
    </source>
</evidence>
<evidence type="ECO:0000256" key="1">
    <source>
        <dbReference type="ARBA" id="ARBA00007665"/>
    </source>
</evidence>
<comment type="caution">
    <text evidence="3">The sequence shown here is derived from an EMBL/GenBank/DDBJ whole genome shotgun (WGS) entry which is preliminary data.</text>
</comment>
<evidence type="ECO:0000259" key="2">
    <source>
        <dbReference type="Pfam" id="PF01205"/>
    </source>
</evidence>
<dbReference type="EMBL" id="QGNW01000001">
    <property type="protein sequence ID" value="RVX23886.1"/>
    <property type="molecule type" value="Genomic_DNA"/>
</dbReference>
<dbReference type="InterPro" id="IPR020568">
    <property type="entry name" value="Ribosomal_Su5_D2-typ_SF"/>
</dbReference>
<dbReference type="PANTHER" id="PTHR16301:SF20">
    <property type="entry name" value="IMPACT FAMILY MEMBER YIGZ"/>
    <property type="match status" value="1"/>
</dbReference>
<comment type="similarity">
    <text evidence="1">Belongs to the IMPACT family.</text>
</comment>
<evidence type="ECO:0000313" key="4">
    <source>
        <dbReference type="Proteomes" id="UP000288805"/>
    </source>
</evidence>
<feature type="domain" description="Impact N-terminal" evidence="2">
    <location>
        <begin position="56"/>
        <end position="156"/>
    </location>
</feature>
<accession>A0A438KRT5</accession>
<organism evidence="3 4">
    <name type="scientific">Vitis vinifera</name>
    <name type="common">Grape</name>
    <dbReference type="NCBI Taxonomy" id="29760"/>
    <lineage>
        <taxon>Eukaryota</taxon>
        <taxon>Viridiplantae</taxon>
        <taxon>Streptophyta</taxon>
        <taxon>Embryophyta</taxon>
        <taxon>Tracheophyta</taxon>
        <taxon>Spermatophyta</taxon>
        <taxon>Magnoliopsida</taxon>
        <taxon>eudicotyledons</taxon>
        <taxon>Gunneridae</taxon>
        <taxon>Pentapetalae</taxon>
        <taxon>rosids</taxon>
        <taxon>Vitales</taxon>
        <taxon>Vitaceae</taxon>
        <taxon>Viteae</taxon>
        <taxon>Vitis</taxon>
    </lineage>
</organism>
<dbReference type="OrthoDB" id="10262814at2759"/>
<dbReference type="Pfam" id="PF01205">
    <property type="entry name" value="Impact_N"/>
    <property type="match status" value="1"/>
</dbReference>